<proteinExistence type="predicted"/>
<keyword evidence="2" id="KW-1185">Reference proteome</keyword>
<evidence type="ECO:0000313" key="2">
    <source>
        <dbReference type="Proteomes" id="UP001459204"/>
    </source>
</evidence>
<accession>A0ABU9J1X2</accession>
<comment type="caution">
    <text evidence="1">The sequence shown here is derived from an EMBL/GenBank/DDBJ whole genome shotgun (WGS) entry which is preliminary data.</text>
</comment>
<protein>
    <submittedName>
        <fullName evidence="1">Uncharacterized protein</fullName>
    </submittedName>
</protein>
<gene>
    <name evidence="1" type="ORF">AAD027_10995</name>
</gene>
<evidence type="ECO:0000313" key="1">
    <source>
        <dbReference type="EMBL" id="MEL1264891.1"/>
    </source>
</evidence>
<dbReference type="Proteomes" id="UP001459204">
    <property type="component" value="Unassembled WGS sequence"/>
</dbReference>
<dbReference type="EMBL" id="JBBWWT010000004">
    <property type="protein sequence ID" value="MEL1264891.1"/>
    <property type="molecule type" value="Genomic_DNA"/>
</dbReference>
<organism evidence="1 2">
    <name type="scientific">Pseudoxanthomonas putridarboris</name>
    <dbReference type="NCBI Taxonomy" id="752605"/>
    <lineage>
        <taxon>Bacteria</taxon>
        <taxon>Pseudomonadati</taxon>
        <taxon>Pseudomonadota</taxon>
        <taxon>Gammaproteobacteria</taxon>
        <taxon>Lysobacterales</taxon>
        <taxon>Lysobacteraceae</taxon>
        <taxon>Pseudoxanthomonas</taxon>
    </lineage>
</organism>
<name>A0ABU9J1X2_9GAMM</name>
<reference evidence="1 2" key="1">
    <citation type="submission" date="2024-04" db="EMBL/GenBank/DDBJ databases">
        <title>Draft genome sequence of Pseudoxanthomonas putridarboris WD12.</title>
        <authorList>
            <person name="Oh J."/>
        </authorList>
    </citation>
    <scope>NUCLEOTIDE SEQUENCE [LARGE SCALE GENOMIC DNA]</scope>
    <source>
        <strain evidence="1 2">WD12</strain>
    </source>
</reference>
<sequence length="157" mass="18337">MPLDEREIDQVRRRVFHMYMDTIETFRLMTRHADELFGTQGPMVRSALEEWLRDFVDDTGSSGERHPESQVYGASRESLQKAGFYGAQLDLKERQVSEANTTWRERMRNLGRAWRRPFKKWVDVINNFLGSLIPAVGAGEALKELKDCMRDQLPDDE</sequence>
<dbReference type="RefSeq" id="WP_341726073.1">
    <property type="nucleotide sequence ID" value="NZ_JBBWWT010000004.1"/>
</dbReference>